<sequence>MENANNVGVKPVNDYTLEVKLNRCVNYFDQLMSFCVFFPQNQKFVEAQDIKNGTTSQNVDKYKDSK</sequence>
<dbReference type="OrthoDB" id="9801912at2"/>
<evidence type="ECO:0000313" key="1">
    <source>
        <dbReference type="EMBL" id="KKY00097.1"/>
    </source>
</evidence>
<dbReference type="SUPFAM" id="SSF53850">
    <property type="entry name" value="Periplasmic binding protein-like II"/>
    <property type="match status" value="1"/>
</dbReference>
<reference evidence="1 2" key="1">
    <citation type="submission" date="2015-04" db="EMBL/GenBank/DDBJ databases">
        <title>Microcin producing Clostridium sp. JC272T.</title>
        <authorList>
            <person name="Jyothsna T."/>
            <person name="Sasikala C."/>
            <person name="Ramana C."/>
        </authorList>
    </citation>
    <scope>NUCLEOTIDE SEQUENCE [LARGE SCALE GENOMIC DNA]</scope>
    <source>
        <strain evidence="1 2">JC272</strain>
    </source>
</reference>
<evidence type="ECO:0000313" key="2">
    <source>
        <dbReference type="Proteomes" id="UP000034407"/>
    </source>
</evidence>
<proteinExistence type="predicted"/>
<gene>
    <name evidence="1" type="ORF">VN21_16130</name>
</gene>
<organism evidence="1 2">
    <name type="scientific">Paraclostridium benzoelyticum</name>
    <dbReference type="NCBI Taxonomy" id="1629550"/>
    <lineage>
        <taxon>Bacteria</taxon>
        <taxon>Bacillati</taxon>
        <taxon>Bacillota</taxon>
        <taxon>Clostridia</taxon>
        <taxon>Peptostreptococcales</taxon>
        <taxon>Peptostreptococcaceae</taxon>
        <taxon>Paraclostridium</taxon>
    </lineage>
</organism>
<comment type="caution">
    <text evidence="1">The sequence shown here is derived from an EMBL/GenBank/DDBJ whole genome shotgun (WGS) entry which is preliminary data.</text>
</comment>
<dbReference type="Gene3D" id="3.40.190.10">
    <property type="entry name" value="Periplasmic binding protein-like II"/>
    <property type="match status" value="1"/>
</dbReference>
<accession>A0A0M3DFD6</accession>
<keyword evidence="2" id="KW-1185">Reference proteome</keyword>
<dbReference type="Gene3D" id="3.90.76.10">
    <property type="entry name" value="Dipeptide-binding Protein, Domain 1"/>
    <property type="match status" value="1"/>
</dbReference>
<dbReference type="EMBL" id="LBBT01000337">
    <property type="protein sequence ID" value="KKY00097.1"/>
    <property type="molecule type" value="Genomic_DNA"/>
</dbReference>
<dbReference type="RefSeq" id="WP_046824164.1">
    <property type="nucleotide sequence ID" value="NZ_JBCLWQ010000002.1"/>
</dbReference>
<dbReference type="PATRIC" id="fig|1629550.3.peg.2730"/>
<dbReference type="Proteomes" id="UP000034407">
    <property type="component" value="Unassembled WGS sequence"/>
</dbReference>
<name>A0A0M3DFD6_9FIRM</name>
<protein>
    <submittedName>
        <fullName evidence="1">Uncharacterized protein</fullName>
    </submittedName>
</protein>
<dbReference type="AlphaFoldDB" id="A0A0M3DFD6"/>